<dbReference type="InterPro" id="IPR036895">
    <property type="entry name" value="Uracil-DNA_glycosylase-like_sf"/>
</dbReference>
<dbReference type="SUPFAM" id="SSF52141">
    <property type="entry name" value="Uracil-DNA glycosylase-like"/>
    <property type="match status" value="1"/>
</dbReference>
<dbReference type="InterPro" id="IPR005273">
    <property type="entry name" value="Ura-DNA_glyco_family4"/>
</dbReference>
<dbReference type="GO" id="GO:0006281">
    <property type="term" value="P:DNA repair"/>
    <property type="evidence" value="ECO:0007669"/>
    <property type="project" value="UniProtKB-KW"/>
</dbReference>
<protein>
    <recommendedName>
        <fullName evidence="4">Type-4 uracil-DNA glycosylase</fullName>
        <ecNumber evidence="3">3.2.2.27</ecNumber>
    </recommendedName>
</protein>
<keyword evidence="8" id="KW-0378">Hydrolase</keyword>
<dbReference type="Gene3D" id="3.40.470.10">
    <property type="entry name" value="Uracil-DNA glycosylase-like domain"/>
    <property type="match status" value="1"/>
</dbReference>
<evidence type="ECO:0000313" key="13">
    <source>
        <dbReference type="EMBL" id="OGD64494.1"/>
    </source>
</evidence>
<dbReference type="PANTHER" id="PTHR33693:SF1">
    <property type="entry name" value="TYPE-4 URACIL-DNA GLYCOSYLASE"/>
    <property type="match status" value="1"/>
</dbReference>
<dbReference type="InterPro" id="IPR051536">
    <property type="entry name" value="UDG_Type-4/5"/>
</dbReference>
<gene>
    <name evidence="13" type="ORF">A3A71_00325</name>
</gene>
<dbReference type="NCBIfam" id="TIGR00758">
    <property type="entry name" value="UDG_fam4"/>
    <property type="match status" value="1"/>
</dbReference>
<keyword evidence="6" id="KW-0479">Metal-binding</keyword>
<dbReference type="Pfam" id="PF03167">
    <property type="entry name" value="UDG"/>
    <property type="match status" value="1"/>
</dbReference>
<evidence type="ECO:0000256" key="4">
    <source>
        <dbReference type="ARBA" id="ARBA00019403"/>
    </source>
</evidence>
<dbReference type="STRING" id="1797471.A3A71_00325"/>
<evidence type="ECO:0000259" key="12">
    <source>
        <dbReference type="SMART" id="SM00986"/>
    </source>
</evidence>
<evidence type="ECO:0000256" key="8">
    <source>
        <dbReference type="ARBA" id="ARBA00022801"/>
    </source>
</evidence>
<dbReference type="Proteomes" id="UP000177481">
    <property type="component" value="Unassembled WGS sequence"/>
</dbReference>
<dbReference type="SMART" id="SM00987">
    <property type="entry name" value="UreE_C"/>
    <property type="match status" value="1"/>
</dbReference>
<proteinExistence type="inferred from homology"/>
<feature type="domain" description="Uracil-DNA glycosylase-like" evidence="12">
    <location>
        <begin position="30"/>
        <end position="200"/>
    </location>
</feature>
<evidence type="ECO:0000256" key="1">
    <source>
        <dbReference type="ARBA" id="ARBA00001400"/>
    </source>
</evidence>
<evidence type="ECO:0000256" key="11">
    <source>
        <dbReference type="ARBA" id="ARBA00023204"/>
    </source>
</evidence>
<evidence type="ECO:0000256" key="2">
    <source>
        <dbReference type="ARBA" id="ARBA00006521"/>
    </source>
</evidence>
<dbReference type="GO" id="GO:0046872">
    <property type="term" value="F:metal ion binding"/>
    <property type="evidence" value="ECO:0007669"/>
    <property type="project" value="UniProtKB-KW"/>
</dbReference>
<name>A0A1F5EB87_9BACT</name>
<evidence type="ECO:0000256" key="10">
    <source>
        <dbReference type="ARBA" id="ARBA00023014"/>
    </source>
</evidence>
<dbReference type="EC" id="3.2.2.27" evidence="3"/>
<accession>A0A1F5EB87</accession>
<sequence length="216" mass="23962">MTKEQALNEVAKRIGACEKCKFEPNQNPVPGEGNPDAQIIFVGEAPGKKENETGRPFVGAAGKFLAEMLNSIGLEREDVFIANCLKYQPPGNRDPLPEEIAFQLPFLKKQIAIIRPKLICFLGRHALHALLPDETRPISVLHGVLIWQQQLSAISRQQSAMPEAESSKLTAGRQAYLPLYHPAAALYNGGMRQTLLDDFAKIPGYMDEIYERHGSK</sequence>
<keyword evidence="7" id="KW-0227">DNA damage</keyword>
<evidence type="ECO:0000256" key="3">
    <source>
        <dbReference type="ARBA" id="ARBA00012030"/>
    </source>
</evidence>
<evidence type="ECO:0000256" key="7">
    <source>
        <dbReference type="ARBA" id="ARBA00022763"/>
    </source>
</evidence>
<keyword evidence="10" id="KW-0411">Iron-sulfur</keyword>
<evidence type="ECO:0000313" key="14">
    <source>
        <dbReference type="Proteomes" id="UP000177481"/>
    </source>
</evidence>
<comment type="similarity">
    <text evidence="2">Belongs to the uracil-DNA glycosylase (UDG) superfamily. Type 4 (UDGa) family.</text>
</comment>
<evidence type="ECO:0000256" key="6">
    <source>
        <dbReference type="ARBA" id="ARBA00022723"/>
    </source>
</evidence>
<dbReference type="PANTHER" id="PTHR33693">
    <property type="entry name" value="TYPE-5 URACIL-DNA GLYCOSYLASE"/>
    <property type="match status" value="1"/>
</dbReference>
<comment type="caution">
    <text evidence="13">The sequence shown here is derived from an EMBL/GenBank/DDBJ whole genome shotgun (WGS) entry which is preliminary data.</text>
</comment>
<dbReference type="GO" id="GO:0051539">
    <property type="term" value="F:4 iron, 4 sulfur cluster binding"/>
    <property type="evidence" value="ECO:0007669"/>
    <property type="project" value="UniProtKB-KW"/>
</dbReference>
<keyword evidence="5" id="KW-0004">4Fe-4S</keyword>
<reference evidence="13 14" key="1">
    <citation type="journal article" date="2016" name="Nat. Commun.">
        <title>Thousands of microbial genomes shed light on interconnected biogeochemical processes in an aquifer system.</title>
        <authorList>
            <person name="Anantharaman K."/>
            <person name="Brown C.T."/>
            <person name="Hug L.A."/>
            <person name="Sharon I."/>
            <person name="Castelle C.J."/>
            <person name="Probst A.J."/>
            <person name="Thomas B.C."/>
            <person name="Singh A."/>
            <person name="Wilkins M.J."/>
            <person name="Karaoz U."/>
            <person name="Brodie E.L."/>
            <person name="Williams K.H."/>
            <person name="Hubbard S.S."/>
            <person name="Banfield J.F."/>
        </authorList>
    </citation>
    <scope>NUCLEOTIDE SEQUENCE [LARGE SCALE GENOMIC DNA]</scope>
</reference>
<dbReference type="EMBL" id="MEZX01000002">
    <property type="protein sequence ID" value="OGD64494.1"/>
    <property type="molecule type" value="Genomic_DNA"/>
</dbReference>
<keyword evidence="9" id="KW-0408">Iron</keyword>
<keyword evidence="11" id="KW-0234">DNA repair</keyword>
<dbReference type="AlphaFoldDB" id="A0A1F5EB87"/>
<dbReference type="SMART" id="SM00986">
    <property type="entry name" value="UDG"/>
    <property type="match status" value="1"/>
</dbReference>
<organism evidence="13 14">
    <name type="scientific">Candidatus Berkelbacteria bacterium RIFCSPLOWO2_01_FULL_50_28</name>
    <dbReference type="NCBI Taxonomy" id="1797471"/>
    <lineage>
        <taxon>Bacteria</taxon>
        <taxon>Candidatus Berkelbacteria</taxon>
    </lineage>
</organism>
<dbReference type="GO" id="GO:0004844">
    <property type="term" value="F:uracil DNA N-glycosylase activity"/>
    <property type="evidence" value="ECO:0007669"/>
    <property type="project" value="UniProtKB-EC"/>
</dbReference>
<dbReference type="CDD" id="cd10030">
    <property type="entry name" value="UDG-F4_TTUDGA_SPO1dp_like"/>
    <property type="match status" value="1"/>
</dbReference>
<evidence type="ECO:0000256" key="9">
    <source>
        <dbReference type="ARBA" id="ARBA00023004"/>
    </source>
</evidence>
<comment type="catalytic activity">
    <reaction evidence="1">
        <text>Hydrolyzes single-stranded DNA or mismatched double-stranded DNA and polynucleotides, releasing free uracil.</text>
        <dbReference type="EC" id="3.2.2.27"/>
    </reaction>
</comment>
<dbReference type="InterPro" id="IPR005122">
    <property type="entry name" value="Uracil-DNA_glycosylase-like"/>
</dbReference>
<evidence type="ECO:0000256" key="5">
    <source>
        <dbReference type="ARBA" id="ARBA00022485"/>
    </source>
</evidence>